<gene>
    <name evidence="5" type="ORF">DYU11_05635</name>
</gene>
<dbReference type="Gene3D" id="2.130.10.10">
    <property type="entry name" value="YVTN repeat-like/Quinoprotein amine dehydrogenase"/>
    <property type="match status" value="3"/>
</dbReference>
<dbReference type="Pfam" id="PF07495">
    <property type="entry name" value="Y_Y_Y"/>
    <property type="match status" value="1"/>
</dbReference>
<evidence type="ECO:0000256" key="2">
    <source>
        <dbReference type="SAM" id="Phobius"/>
    </source>
</evidence>
<dbReference type="GO" id="GO:0000155">
    <property type="term" value="F:phosphorelay sensor kinase activity"/>
    <property type="evidence" value="ECO:0007669"/>
    <property type="project" value="InterPro"/>
</dbReference>
<dbReference type="Pfam" id="PF07494">
    <property type="entry name" value="Reg_prop"/>
    <property type="match status" value="4"/>
</dbReference>
<evidence type="ECO:0000259" key="4">
    <source>
        <dbReference type="Pfam" id="PF07495"/>
    </source>
</evidence>
<dbReference type="Proteomes" id="UP000283523">
    <property type="component" value="Unassembled WGS sequence"/>
</dbReference>
<dbReference type="InterPro" id="IPR013783">
    <property type="entry name" value="Ig-like_fold"/>
</dbReference>
<feature type="domain" description="Signal transduction histidine kinase internal region" evidence="3">
    <location>
        <begin position="857"/>
        <end position="933"/>
    </location>
</feature>
<comment type="caution">
    <text evidence="5">The sequence shown here is derived from an EMBL/GenBank/DDBJ whole genome shotgun (WGS) entry which is preliminary data.</text>
</comment>
<keyword evidence="1" id="KW-0597">Phosphoprotein</keyword>
<dbReference type="EMBL" id="QXED01000001">
    <property type="protein sequence ID" value="RIV27777.1"/>
    <property type="molecule type" value="Genomic_DNA"/>
</dbReference>
<protein>
    <recommendedName>
        <fullName evidence="7">Histidine kinase</fullName>
    </recommendedName>
</protein>
<dbReference type="PANTHER" id="PTHR43547:SF2">
    <property type="entry name" value="HYBRID SIGNAL TRANSDUCTION HISTIDINE KINASE C"/>
    <property type="match status" value="1"/>
</dbReference>
<proteinExistence type="predicted"/>
<dbReference type="InterPro" id="IPR011123">
    <property type="entry name" value="Y_Y_Y"/>
</dbReference>
<dbReference type="Pfam" id="PF06580">
    <property type="entry name" value="His_kinase"/>
    <property type="match status" value="1"/>
</dbReference>
<accession>A0A418MK10</accession>
<dbReference type="InterPro" id="IPR015943">
    <property type="entry name" value="WD40/YVTN_repeat-like_dom_sf"/>
</dbReference>
<dbReference type="InterPro" id="IPR010559">
    <property type="entry name" value="Sig_transdc_His_kin_internal"/>
</dbReference>
<reference evidence="5 6" key="1">
    <citation type="submission" date="2018-08" db="EMBL/GenBank/DDBJ databases">
        <title>Fibrisoma montanum sp. nov., isolated from Danxia mountain soil.</title>
        <authorList>
            <person name="Huang Y."/>
        </authorList>
    </citation>
    <scope>NUCLEOTIDE SEQUENCE [LARGE SCALE GENOMIC DNA]</scope>
    <source>
        <strain evidence="5 6">HYT19</strain>
    </source>
</reference>
<keyword evidence="2" id="KW-0472">Membrane</keyword>
<organism evidence="5 6">
    <name type="scientific">Fibrisoma montanum</name>
    <dbReference type="NCBI Taxonomy" id="2305895"/>
    <lineage>
        <taxon>Bacteria</taxon>
        <taxon>Pseudomonadati</taxon>
        <taxon>Bacteroidota</taxon>
        <taxon>Cytophagia</taxon>
        <taxon>Cytophagales</taxon>
        <taxon>Spirosomataceae</taxon>
        <taxon>Fibrisoma</taxon>
    </lineage>
</organism>
<evidence type="ECO:0008006" key="7">
    <source>
        <dbReference type="Google" id="ProtNLM"/>
    </source>
</evidence>
<dbReference type="GO" id="GO:0016020">
    <property type="term" value="C:membrane"/>
    <property type="evidence" value="ECO:0007669"/>
    <property type="project" value="InterPro"/>
</dbReference>
<dbReference type="InterPro" id="IPR036890">
    <property type="entry name" value="HATPase_C_sf"/>
</dbReference>
<keyword evidence="2" id="KW-1133">Transmembrane helix</keyword>
<dbReference type="Gene3D" id="2.60.40.10">
    <property type="entry name" value="Immunoglobulins"/>
    <property type="match status" value="1"/>
</dbReference>
<dbReference type="InterPro" id="IPR011110">
    <property type="entry name" value="Reg_prop"/>
</dbReference>
<evidence type="ECO:0000313" key="5">
    <source>
        <dbReference type="EMBL" id="RIV27777.1"/>
    </source>
</evidence>
<keyword evidence="2" id="KW-0812">Transmembrane</keyword>
<evidence type="ECO:0000259" key="3">
    <source>
        <dbReference type="Pfam" id="PF06580"/>
    </source>
</evidence>
<dbReference type="OrthoDB" id="900814at2"/>
<dbReference type="PANTHER" id="PTHR43547">
    <property type="entry name" value="TWO-COMPONENT HISTIDINE KINASE"/>
    <property type="match status" value="1"/>
</dbReference>
<evidence type="ECO:0000256" key="1">
    <source>
        <dbReference type="ARBA" id="ARBA00022553"/>
    </source>
</evidence>
<dbReference type="SUPFAM" id="SSF63829">
    <property type="entry name" value="Calcium-dependent phosphotriesterase"/>
    <property type="match status" value="3"/>
</dbReference>
<dbReference type="RefSeq" id="WP_119666615.1">
    <property type="nucleotide sequence ID" value="NZ_QXED01000001.1"/>
</dbReference>
<feature type="transmembrane region" description="Helical" evidence="2">
    <location>
        <begin position="811"/>
        <end position="831"/>
    </location>
</feature>
<keyword evidence="6" id="KW-1185">Reference proteome</keyword>
<dbReference type="AlphaFoldDB" id="A0A418MK10"/>
<feature type="domain" description="Two component regulator three Y" evidence="4">
    <location>
        <begin position="742"/>
        <end position="803"/>
    </location>
</feature>
<sequence>MASGRIFFLVLVATYRLLMGCSVVAADGSLQFKHLTTADGLPNSTVLCFTQDKYGFIWMGTENGLCRYDGRSVKSYYYNRDQKNSIPHNRVTALYTDADGKVWIGTAHGLAQFDYEAQNFRRFPIPERTTVTSVSNAIVRRGRQAGGNISETINYICEATPGLLWLATLNGVWFFDKKKLSYTAPLRYQSLIQHLNSRWVNQIKTDKKGFIYLATSDGVKIVNSQTNTWREYRHILNNPQTISDGIVSALAPDDSGRVWVGIYSRRGFLERLTVQTGQVERITIEQFAGKQRTNTTTLINDLVVDQKGFVWAATSHFSLLQVNPVTLQATQYQQDPFSPSSLKGQSMETLFLDKEGQIWIGTGLAGVNWFKPARSLFTVFQESIMAQNSLPNSWARAAVEDREGNLWLATGKGVVVHKTGQGFIRRYTATGLSLPDYSTRSLARDSSGNIWVGTASGLHRFSAKTYQRHTLTEPNSNGGAFYWSLLVTPKGEVWAGASGGLRRYNPALDRLELLTNDSLYHPYANWSVRYVAHAADGGLWIGFLRDGLLYWHPEKKRIKHYSHVPGNSSSLVDNYITAITTDAAGLVWVATLSGLCALDLRTQQFQSYDHLFKPNAFGALLVDARNRLWLGTNDGLFCLERDRRTVYRFDQVDGLPTNEINDQRPYQLSDGRFCYATLQGFALFQPEVLLATSRSPAPVCYLTNFSIYNHPVTLRQNLEAVQQLSLKAEENFFTLEWTALHYENPEKCQYAYRLAGLDRDWVYTKTPVAQYTNVPGGDYEFEFRASLIPDRWDGPIRRIHVHVDTVFYRTWWFISMILLLIAATVTAVYQYRMRQTFRVARLQMRATRLEKDNALVQYQNLINQLNPHFLFNSLAVLDGLITKDAKLAAKYLNRMTKVYRYLIENDQIETVQLEKELRFVADFINLLTTRYGRGLQVEVDVPERLGGSKIVPVTLQNLIENAIKHNTTDDESPLRIRIYTENDYLIVENNLQKRSVVKNSNRKGLNDLKTLYGYLTDRPLTLLETDTSFTVQVPLLTE</sequence>
<name>A0A418MK10_9BACT</name>
<dbReference type="SUPFAM" id="SSF55874">
    <property type="entry name" value="ATPase domain of HSP90 chaperone/DNA topoisomerase II/histidine kinase"/>
    <property type="match status" value="1"/>
</dbReference>
<evidence type="ECO:0000313" key="6">
    <source>
        <dbReference type="Proteomes" id="UP000283523"/>
    </source>
</evidence>